<dbReference type="Proteomes" id="UP000735302">
    <property type="component" value="Unassembled WGS sequence"/>
</dbReference>
<evidence type="ECO:0000313" key="1">
    <source>
        <dbReference type="EMBL" id="GFO02777.1"/>
    </source>
</evidence>
<gene>
    <name evidence="1" type="ORF">PoB_002928200</name>
</gene>
<name>A0AAV4A789_9GAST</name>
<proteinExistence type="predicted"/>
<keyword evidence="2" id="KW-1185">Reference proteome</keyword>
<reference evidence="1 2" key="1">
    <citation type="journal article" date="2021" name="Elife">
        <title>Chloroplast acquisition without the gene transfer in kleptoplastic sea slugs, Plakobranchus ocellatus.</title>
        <authorList>
            <person name="Maeda T."/>
            <person name="Takahashi S."/>
            <person name="Yoshida T."/>
            <person name="Shimamura S."/>
            <person name="Takaki Y."/>
            <person name="Nagai Y."/>
            <person name="Toyoda A."/>
            <person name="Suzuki Y."/>
            <person name="Arimoto A."/>
            <person name="Ishii H."/>
            <person name="Satoh N."/>
            <person name="Nishiyama T."/>
            <person name="Hasebe M."/>
            <person name="Maruyama T."/>
            <person name="Minagawa J."/>
            <person name="Obokata J."/>
            <person name="Shigenobu S."/>
        </authorList>
    </citation>
    <scope>NUCLEOTIDE SEQUENCE [LARGE SCALE GENOMIC DNA]</scope>
</reference>
<sequence length="84" mass="9356">MTHEGRTSYPYANNALNAILSRIATDDIDVVESREHFQKNQSATVLNTRTNARSHPCNLSWRSGLDQMLESTILGGGKPGKRTR</sequence>
<comment type="caution">
    <text evidence="1">The sequence shown here is derived from an EMBL/GenBank/DDBJ whole genome shotgun (WGS) entry which is preliminary data.</text>
</comment>
<protein>
    <submittedName>
        <fullName evidence="1">Uncharacterized protein</fullName>
    </submittedName>
</protein>
<dbReference type="AlphaFoldDB" id="A0AAV4A789"/>
<dbReference type="EMBL" id="BLXT01003625">
    <property type="protein sequence ID" value="GFO02777.1"/>
    <property type="molecule type" value="Genomic_DNA"/>
</dbReference>
<organism evidence="1 2">
    <name type="scientific">Plakobranchus ocellatus</name>
    <dbReference type="NCBI Taxonomy" id="259542"/>
    <lineage>
        <taxon>Eukaryota</taxon>
        <taxon>Metazoa</taxon>
        <taxon>Spiralia</taxon>
        <taxon>Lophotrochozoa</taxon>
        <taxon>Mollusca</taxon>
        <taxon>Gastropoda</taxon>
        <taxon>Heterobranchia</taxon>
        <taxon>Euthyneura</taxon>
        <taxon>Panpulmonata</taxon>
        <taxon>Sacoglossa</taxon>
        <taxon>Placobranchoidea</taxon>
        <taxon>Plakobranchidae</taxon>
        <taxon>Plakobranchus</taxon>
    </lineage>
</organism>
<evidence type="ECO:0000313" key="2">
    <source>
        <dbReference type="Proteomes" id="UP000735302"/>
    </source>
</evidence>
<accession>A0AAV4A789</accession>